<dbReference type="EMBL" id="CACRSS010000002">
    <property type="protein sequence ID" value="VYS94772.1"/>
    <property type="molecule type" value="Genomic_DNA"/>
</dbReference>
<dbReference type="AlphaFoldDB" id="A0A6N2SP59"/>
<name>A0A6N2SP59_9BACT</name>
<evidence type="ECO:0008006" key="2">
    <source>
        <dbReference type="Google" id="ProtNLM"/>
    </source>
</evidence>
<dbReference type="Pfam" id="PF21646">
    <property type="entry name" value="ACTMAP-like_C"/>
    <property type="match status" value="1"/>
</dbReference>
<sequence length="234" mass="25645">MSITVTNPEGRNVEFKSQRGPTCGLYALFFVLEYLYDIKIPATADGDKTRESLRNKFKKDGKTVIGELYDATPSMADYIKGLESTKIKCQSVACDVTAIIETLNGGGLCMVPFCVDASGKPDNSGIRAHWCVVQKNVAHASRKLADTYHWGAKFLFDLDVLRTSNNAIQDVPESWWGKDKDSTALEYYSCDSEQSTTAVDSLGATHQLKPGSVKKIPATALSQKLAGKMLVFTK</sequence>
<organism evidence="1">
    <name type="scientific">Akkermansia muciniphila</name>
    <dbReference type="NCBI Taxonomy" id="239935"/>
    <lineage>
        <taxon>Bacteria</taxon>
        <taxon>Pseudomonadati</taxon>
        <taxon>Verrucomicrobiota</taxon>
        <taxon>Verrucomicrobiia</taxon>
        <taxon>Verrucomicrobiales</taxon>
        <taxon>Akkermansiaceae</taxon>
        <taxon>Akkermansia</taxon>
    </lineage>
</organism>
<reference evidence="1" key="1">
    <citation type="submission" date="2019-11" db="EMBL/GenBank/DDBJ databases">
        <authorList>
            <person name="Feng L."/>
        </authorList>
    </citation>
    <scope>NUCLEOTIDE SEQUENCE</scope>
    <source>
        <strain evidence="1">AMuciniphilaLFYP55</strain>
    </source>
</reference>
<protein>
    <recommendedName>
        <fullName evidence="2">Peptidase C39-like domain-containing protein</fullName>
    </recommendedName>
</protein>
<gene>
    <name evidence="1" type="ORF">AMLFYP55_02237</name>
</gene>
<proteinExistence type="predicted"/>
<evidence type="ECO:0000313" key="1">
    <source>
        <dbReference type="EMBL" id="VYS94772.1"/>
    </source>
</evidence>
<accession>A0A6N2SP59</accession>
<dbReference type="RefSeq" id="WP_102722344.1">
    <property type="nucleotide sequence ID" value="NZ_CACRSS010000002.1"/>
</dbReference>